<dbReference type="PANTHER" id="PTHR43479">
    <property type="entry name" value="ACREF/ENVCD OPERON REPRESSOR-RELATED"/>
    <property type="match status" value="1"/>
</dbReference>
<dbReference type="InterPro" id="IPR050624">
    <property type="entry name" value="HTH-type_Tx_Regulator"/>
</dbReference>
<reference evidence="4 5" key="1">
    <citation type="submission" date="2019-01" db="EMBL/GenBank/DDBJ databases">
        <title>Senegalimassilia sp. nov. KGMB04484 isolated human feces.</title>
        <authorList>
            <person name="Han K.-I."/>
            <person name="Kim J.-S."/>
            <person name="Lee K.C."/>
            <person name="Suh M.K."/>
            <person name="Eom M.K."/>
            <person name="Lee J.H."/>
            <person name="Park S.-H."/>
            <person name="Kang S.W."/>
            <person name="Park J.-E."/>
            <person name="Oh B.S."/>
            <person name="Yu S.Y."/>
            <person name="Choi S.-H."/>
            <person name="Lee D.H."/>
            <person name="Yoon H."/>
            <person name="Kim B.-Y."/>
            <person name="Lee J.H."/>
            <person name="Lee J.-S."/>
        </authorList>
    </citation>
    <scope>NUCLEOTIDE SEQUENCE [LARGE SCALE GENOMIC DNA]</scope>
    <source>
        <strain evidence="4 5">KGMB04484</strain>
    </source>
</reference>
<evidence type="ECO:0000313" key="4">
    <source>
        <dbReference type="EMBL" id="RXZ54273.1"/>
    </source>
</evidence>
<keyword evidence="1 2" id="KW-0238">DNA-binding</keyword>
<keyword evidence="5" id="KW-1185">Reference proteome</keyword>
<evidence type="ECO:0000256" key="2">
    <source>
        <dbReference type="PROSITE-ProRule" id="PRU00335"/>
    </source>
</evidence>
<dbReference type="Pfam" id="PF14278">
    <property type="entry name" value="TetR_C_8"/>
    <property type="match status" value="1"/>
</dbReference>
<evidence type="ECO:0000313" key="5">
    <source>
        <dbReference type="Proteomes" id="UP000293345"/>
    </source>
</evidence>
<comment type="caution">
    <text evidence="4">The sequence shown here is derived from an EMBL/GenBank/DDBJ whole genome shotgun (WGS) entry which is preliminary data.</text>
</comment>
<feature type="DNA-binding region" description="H-T-H motif" evidence="2">
    <location>
        <begin position="27"/>
        <end position="46"/>
    </location>
</feature>
<protein>
    <submittedName>
        <fullName evidence="4">TetR family transcriptional regulator</fullName>
    </submittedName>
</protein>
<dbReference type="OrthoDB" id="9810250at2"/>
<dbReference type="InterPro" id="IPR001647">
    <property type="entry name" value="HTH_TetR"/>
</dbReference>
<dbReference type="GO" id="GO:0003677">
    <property type="term" value="F:DNA binding"/>
    <property type="evidence" value="ECO:0007669"/>
    <property type="project" value="UniProtKB-UniRule"/>
</dbReference>
<accession>A0A4Q2K3G1</accession>
<organism evidence="4 5">
    <name type="scientific">Senegalimassilia faecalis</name>
    <dbReference type="NCBI Taxonomy" id="2509433"/>
    <lineage>
        <taxon>Bacteria</taxon>
        <taxon>Bacillati</taxon>
        <taxon>Actinomycetota</taxon>
        <taxon>Coriobacteriia</taxon>
        <taxon>Coriobacteriales</taxon>
        <taxon>Coriobacteriaceae</taxon>
        <taxon>Senegalimassilia</taxon>
    </lineage>
</organism>
<dbReference type="Gene3D" id="1.10.357.10">
    <property type="entry name" value="Tetracycline Repressor, domain 2"/>
    <property type="match status" value="1"/>
</dbReference>
<dbReference type="InterPro" id="IPR009057">
    <property type="entry name" value="Homeodomain-like_sf"/>
</dbReference>
<dbReference type="PANTHER" id="PTHR43479:SF7">
    <property type="entry name" value="TETR-FAMILY TRANSCRIPTIONAL REGULATOR"/>
    <property type="match status" value="1"/>
</dbReference>
<feature type="domain" description="HTH tetR-type" evidence="3">
    <location>
        <begin position="4"/>
        <end position="64"/>
    </location>
</feature>
<evidence type="ECO:0000256" key="1">
    <source>
        <dbReference type="ARBA" id="ARBA00023125"/>
    </source>
</evidence>
<dbReference type="Pfam" id="PF00440">
    <property type="entry name" value="TetR_N"/>
    <property type="match status" value="1"/>
</dbReference>
<dbReference type="RefSeq" id="WP_129424482.1">
    <property type="nucleotide sequence ID" value="NZ_DBFAJO010000041.1"/>
</dbReference>
<dbReference type="AlphaFoldDB" id="A0A4Q2K3G1"/>
<gene>
    <name evidence="4" type="ORF">ET524_07120</name>
</gene>
<dbReference type="Proteomes" id="UP000293345">
    <property type="component" value="Unassembled WGS sequence"/>
</dbReference>
<dbReference type="SUPFAM" id="SSF46689">
    <property type="entry name" value="Homeodomain-like"/>
    <property type="match status" value="1"/>
</dbReference>
<sequence length="217" mass="25819">MNALSTMLLIADAFVSLCDEMPLRKVSISDIVQRTGKNRKTFYYHFENKDRLIIWIFRYDMGQVLKKHFSESVLLYEKPSEDSISHFPYYITQKSGVRSLDHAEFFECFAEVLENRRHFYREALIDNGPYSLRNYLYNLYVNAIKRDIDIILSNRYLPQDNIDFLAEFYTCAFLYYFIRRCDQTNVEHLSANAGPFANIIHNSLEMEIKEAQLRRNL</sequence>
<name>A0A4Q2K3G1_9ACTN</name>
<dbReference type="PROSITE" id="PS50977">
    <property type="entry name" value="HTH_TETR_2"/>
    <property type="match status" value="1"/>
</dbReference>
<evidence type="ECO:0000259" key="3">
    <source>
        <dbReference type="PROSITE" id="PS50977"/>
    </source>
</evidence>
<proteinExistence type="predicted"/>
<dbReference type="InterPro" id="IPR039532">
    <property type="entry name" value="TetR_C_Firmicutes"/>
</dbReference>
<dbReference type="EMBL" id="SDPW01000001">
    <property type="protein sequence ID" value="RXZ54273.1"/>
    <property type="molecule type" value="Genomic_DNA"/>
</dbReference>